<feature type="domain" description="ENPP1-3/EXOG-like endonuclease/phosphodiesterase" evidence="6">
    <location>
        <begin position="2"/>
        <end position="204"/>
    </location>
</feature>
<dbReference type="EMBL" id="IACT01000168">
    <property type="protein sequence ID" value="LAC19609.1"/>
    <property type="molecule type" value="mRNA"/>
</dbReference>
<dbReference type="Pfam" id="PF01223">
    <property type="entry name" value="Endonuclease_NS"/>
    <property type="match status" value="1"/>
</dbReference>
<feature type="domain" description="DNA/RNA non-specific endonuclease/pyrophosphatase/phosphodiesterase" evidence="7">
    <location>
        <begin position="1"/>
        <end position="204"/>
    </location>
</feature>
<evidence type="ECO:0000256" key="4">
    <source>
        <dbReference type="PIRSR" id="PIRSR640255-1"/>
    </source>
</evidence>
<dbReference type="AlphaFoldDB" id="A0A6A7FN34"/>
<sequence length="280" mass="31804">MVLHYSHDRRVPLWVQQHLSKDILKGSSHRDGVQFHSDEEVEEQWRALNSDYKGSGWSKGHMAPAADNKANINAMTESFLLSNIVPQNYSNNSNYWNRLELYCRDVAHKYTNLWVTSGPAFLPTEVDGKNIMQYEVIGSNEVAVPTHLYKVLVTEDKQGAKAMAAFLVPNEPIVPDQPLKHFQVPLESLEKIVGFTFYDKLDRGSTSDLCEVDGCEIMTDLQLRQFVYVKRIKRQKTKDALDKLWGKVKTKEFPITKEMQAAYDTRLLELPSAAAAAEGA</sequence>
<dbReference type="GO" id="GO:0005743">
    <property type="term" value="C:mitochondrial inner membrane"/>
    <property type="evidence" value="ECO:0007669"/>
    <property type="project" value="TreeGrafter"/>
</dbReference>
<dbReference type="PANTHER" id="PTHR13966:SF19">
    <property type="entry name" value="NUCLEASE EXOG, MITOCHONDRIAL"/>
    <property type="match status" value="1"/>
</dbReference>
<evidence type="ECO:0000259" key="6">
    <source>
        <dbReference type="SMART" id="SM00477"/>
    </source>
</evidence>
<keyword evidence="3" id="KW-0255">Endonuclease</keyword>
<evidence type="ECO:0000259" key="7">
    <source>
        <dbReference type="SMART" id="SM00892"/>
    </source>
</evidence>
<reference evidence="8" key="1">
    <citation type="submission" date="2017-11" db="EMBL/GenBank/DDBJ databases">
        <title>The sensing device of the deep-sea amphipod.</title>
        <authorList>
            <person name="Kobayashi H."/>
            <person name="Nagahama T."/>
            <person name="Arai W."/>
            <person name="Sasagawa Y."/>
            <person name="Umeda M."/>
            <person name="Hayashi T."/>
            <person name="Nikaido I."/>
            <person name="Watanabe H."/>
            <person name="Oguri K."/>
            <person name="Kitazato H."/>
            <person name="Fujioka K."/>
            <person name="Kido Y."/>
            <person name="Takami H."/>
        </authorList>
    </citation>
    <scope>NUCLEOTIDE SEQUENCE</scope>
    <source>
        <tissue evidence="8">Whole body</tissue>
    </source>
</reference>
<dbReference type="SUPFAM" id="SSF54060">
    <property type="entry name" value="His-Me finger endonucleases"/>
    <property type="match status" value="1"/>
</dbReference>
<dbReference type="InterPro" id="IPR020821">
    <property type="entry name" value="ENPP1-3/EXOG-like_nuc-like"/>
</dbReference>
<dbReference type="PANTHER" id="PTHR13966">
    <property type="entry name" value="ENDONUCLEASE RELATED"/>
    <property type="match status" value="1"/>
</dbReference>
<dbReference type="InterPro" id="IPR044929">
    <property type="entry name" value="DNA/RNA_non-sp_Endonuclease_sf"/>
</dbReference>
<dbReference type="GO" id="GO:0046872">
    <property type="term" value="F:metal ion binding"/>
    <property type="evidence" value="ECO:0007669"/>
    <property type="project" value="UniProtKB-KW"/>
</dbReference>
<evidence type="ECO:0000256" key="2">
    <source>
        <dbReference type="ARBA" id="ARBA00022722"/>
    </source>
</evidence>
<dbReference type="InterPro" id="IPR040255">
    <property type="entry name" value="Non-specific_endonuclease"/>
</dbReference>
<evidence type="ECO:0000256" key="5">
    <source>
        <dbReference type="PIRSR" id="PIRSR640255-2"/>
    </source>
</evidence>
<dbReference type="GO" id="GO:0006309">
    <property type="term" value="P:apoptotic DNA fragmentation"/>
    <property type="evidence" value="ECO:0007669"/>
    <property type="project" value="TreeGrafter"/>
</dbReference>
<comment type="similarity">
    <text evidence="1">Belongs to the DNA/RNA non-specific endonuclease family.</text>
</comment>
<dbReference type="GO" id="GO:0004521">
    <property type="term" value="F:RNA endonuclease activity"/>
    <property type="evidence" value="ECO:0007669"/>
    <property type="project" value="TreeGrafter"/>
</dbReference>
<keyword evidence="2" id="KW-0540">Nuclease</keyword>
<dbReference type="GO" id="GO:0000014">
    <property type="term" value="F:single-stranded DNA endodeoxyribonuclease activity"/>
    <property type="evidence" value="ECO:0007669"/>
    <property type="project" value="TreeGrafter"/>
</dbReference>
<evidence type="ECO:0000256" key="3">
    <source>
        <dbReference type="ARBA" id="ARBA00022759"/>
    </source>
</evidence>
<organism evidence="8">
    <name type="scientific">Hirondellea gigas</name>
    <dbReference type="NCBI Taxonomy" id="1518452"/>
    <lineage>
        <taxon>Eukaryota</taxon>
        <taxon>Metazoa</taxon>
        <taxon>Ecdysozoa</taxon>
        <taxon>Arthropoda</taxon>
        <taxon>Crustacea</taxon>
        <taxon>Multicrustacea</taxon>
        <taxon>Malacostraca</taxon>
        <taxon>Eumalacostraca</taxon>
        <taxon>Peracarida</taxon>
        <taxon>Amphipoda</taxon>
        <taxon>Amphilochidea</taxon>
        <taxon>Lysianassida</taxon>
        <taxon>Lysianassidira</taxon>
        <taxon>Lysianassoidea</taxon>
        <taxon>Lysianassidae</taxon>
        <taxon>Hirondellea</taxon>
    </lineage>
</organism>
<accession>A0A6A7FN34</accession>
<protein>
    <submittedName>
        <fullName evidence="8">Nuclease EXOG</fullName>
    </submittedName>
</protein>
<feature type="active site" description="Proton acceptor" evidence="4">
    <location>
        <position position="61"/>
    </location>
</feature>
<dbReference type="SMART" id="SM00477">
    <property type="entry name" value="NUC"/>
    <property type="match status" value="1"/>
</dbReference>
<dbReference type="InterPro" id="IPR001604">
    <property type="entry name" value="Endo_G_ENPP1-like_dom"/>
</dbReference>
<dbReference type="CDD" id="cd00091">
    <property type="entry name" value="NUC"/>
    <property type="match status" value="1"/>
</dbReference>
<dbReference type="InterPro" id="IPR044925">
    <property type="entry name" value="His-Me_finger_sf"/>
</dbReference>
<dbReference type="SMART" id="SM00892">
    <property type="entry name" value="Endonuclease_NS"/>
    <property type="match status" value="1"/>
</dbReference>
<evidence type="ECO:0000256" key="1">
    <source>
        <dbReference type="ARBA" id="ARBA00010052"/>
    </source>
</evidence>
<keyword evidence="5" id="KW-0479">Metal-binding</keyword>
<dbReference type="GO" id="GO:0005634">
    <property type="term" value="C:nucleus"/>
    <property type="evidence" value="ECO:0007669"/>
    <property type="project" value="TreeGrafter"/>
</dbReference>
<dbReference type="GO" id="GO:0003676">
    <property type="term" value="F:nucleic acid binding"/>
    <property type="evidence" value="ECO:0007669"/>
    <property type="project" value="InterPro"/>
</dbReference>
<keyword evidence="3" id="KW-0378">Hydrolase</keyword>
<dbReference type="Gene3D" id="3.40.570.10">
    <property type="entry name" value="Extracellular Endonuclease, subunit A"/>
    <property type="match status" value="1"/>
</dbReference>
<evidence type="ECO:0000313" key="8">
    <source>
        <dbReference type="EMBL" id="LAC19609.1"/>
    </source>
</evidence>
<name>A0A6A7FN34_9CRUS</name>
<feature type="binding site" evidence="5">
    <location>
        <position position="92"/>
    </location>
    <ligand>
        <name>Mg(2+)</name>
        <dbReference type="ChEBI" id="CHEBI:18420"/>
        <note>catalytic</note>
    </ligand>
</feature>
<proteinExistence type="evidence at transcript level"/>